<dbReference type="Proteomes" id="UP000518605">
    <property type="component" value="Unassembled WGS sequence"/>
</dbReference>
<sequence length="319" mass="35761">MKKEDSPNLHRIMRELGHDKVIEMLAERIPASDLNGLLMEVFREKTKQTTPKELLKKYESNRFVHPAEADPLTLKQLELDTLRIASEQSFSAVQLSPAAPLGSCSVIATVDQNKVISALRGTEIVADATNLLALHVAHLLKSGKADNESSFLRFSTTHRHIRAQSLGNAPGMLPHFHVFCLVTSGKDNGSYSFEKQAFLEQAIVYQALFRKLFRSDIEIVLCARQGYKDSDGLIERIVEYGREHGIQATLSVSPSEENNEYYKGLQFTIKTVINGNNYTIGDGGFVDWPNRLLSRRRERLLISAIGLDRLVPELARTSL</sequence>
<gene>
    <name evidence="1" type="ORF">FHS16_004237</name>
</gene>
<name>A0A7W5CAI8_9BACL</name>
<evidence type="ECO:0000313" key="2">
    <source>
        <dbReference type="Proteomes" id="UP000518605"/>
    </source>
</evidence>
<evidence type="ECO:0000313" key="1">
    <source>
        <dbReference type="EMBL" id="MBB3154161.1"/>
    </source>
</evidence>
<organism evidence="1 2">
    <name type="scientific">Paenibacillus endophyticus</name>
    <dbReference type="NCBI Taxonomy" id="1294268"/>
    <lineage>
        <taxon>Bacteria</taxon>
        <taxon>Bacillati</taxon>
        <taxon>Bacillota</taxon>
        <taxon>Bacilli</taxon>
        <taxon>Bacillales</taxon>
        <taxon>Paenibacillaceae</taxon>
        <taxon>Paenibacillus</taxon>
    </lineage>
</organism>
<reference evidence="1 2" key="1">
    <citation type="submission" date="2020-08" db="EMBL/GenBank/DDBJ databases">
        <title>Genomic Encyclopedia of Type Strains, Phase III (KMG-III): the genomes of soil and plant-associated and newly described type strains.</title>
        <authorList>
            <person name="Whitman W."/>
        </authorList>
    </citation>
    <scope>NUCLEOTIDE SEQUENCE [LARGE SCALE GENOMIC DNA]</scope>
    <source>
        <strain evidence="1 2">CECT 8234</strain>
    </source>
</reference>
<dbReference type="AlphaFoldDB" id="A0A7W5CAI8"/>
<comment type="caution">
    <text evidence="1">The sequence shown here is derived from an EMBL/GenBank/DDBJ whole genome shotgun (WGS) entry which is preliminary data.</text>
</comment>
<keyword evidence="2" id="KW-1185">Reference proteome</keyword>
<dbReference type="EMBL" id="JACHXW010000014">
    <property type="protein sequence ID" value="MBB3154161.1"/>
    <property type="molecule type" value="Genomic_DNA"/>
</dbReference>
<accession>A0A7W5CAI8</accession>
<protein>
    <submittedName>
        <fullName evidence="1">Uncharacterized protein</fullName>
    </submittedName>
</protein>
<dbReference type="RefSeq" id="WP_183567093.1">
    <property type="nucleotide sequence ID" value="NZ_CBCSLB010000014.1"/>
</dbReference>
<proteinExistence type="predicted"/>